<accession>A0A2G8KX57</accession>
<feature type="region of interest" description="Disordered" evidence="1">
    <location>
        <begin position="1"/>
        <end position="21"/>
    </location>
</feature>
<dbReference type="InterPro" id="IPR012340">
    <property type="entry name" value="NA-bd_OB-fold"/>
</dbReference>
<keyword evidence="4" id="KW-1185">Reference proteome</keyword>
<dbReference type="CDD" id="cd04458">
    <property type="entry name" value="CSP_CDS"/>
    <property type="match status" value="1"/>
</dbReference>
<dbReference type="SUPFAM" id="SSF50249">
    <property type="entry name" value="Nucleic acid-binding proteins"/>
    <property type="match status" value="1"/>
</dbReference>
<dbReference type="InterPro" id="IPR052069">
    <property type="entry name" value="Ca-reg_mRNA-binding_domain"/>
</dbReference>
<dbReference type="PANTHER" id="PTHR12962:SF1">
    <property type="entry name" value="COLD SHOCK DOMAIN-CONTAINING PROTEIN CG9705"/>
    <property type="match status" value="1"/>
</dbReference>
<dbReference type="OrthoDB" id="448492at2759"/>
<dbReference type="STRING" id="307972.A0A2G8KX57"/>
<dbReference type="GO" id="GO:0043488">
    <property type="term" value="P:regulation of mRNA stability"/>
    <property type="evidence" value="ECO:0007669"/>
    <property type="project" value="TreeGrafter"/>
</dbReference>
<dbReference type="InterPro" id="IPR002059">
    <property type="entry name" value="CSP_DNA-bd"/>
</dbReference>
<comment type="caution">
    <text evidence="3">The sequence shown here is derived from an EMBL/GenBank/DDBJ whole genome shotgun (WGS) entry which is preliminary data.</text>
</comment>
<dbReference type="AlphaFoldDB" id="A0A2G8KX57"/>
<evidence type="ECO:0000256" key="1">
    <source>
        <dbReference type="SAM" id="MobiDB-lite"/>
    </source>
</evidence>
<feature type="domain" description="CSD" evidence="2">
    <location>
        <begin position="51"/>
        <end position="82"/>
    </location>
</feature>
<dbReference type="GO" id="GO:0003730">
    <property type="term" value="F:mRNA 3'-UTR binding"/>
    <property type="evidence" value="ECO:0007669"/>
    <property type="project" value="TreeGrafter"/>
</dbReference>
<evidence type="ECO:0000313" key="3">
    <source>
        <dbReference type="EMBL" id="PIK52597.1"/>
    </source>
</evidence>
<dbReference type="Gene3D" id="2.40.50.140">
    <property type="entry name" value="Nucleic acid-binding proteins"/>
    <property type="match status" value="1"/>
</dbReference>
<gene>
    <name evidence="3" type="ORF">BSL78_10501</name>
</gene>
<evidence type="ECO:0000313" key="4">
    <source>
        <dbReference type="Proteomes" id="UP000230750"/>
    </source>
</evidence>
<dbReference type="InterPro" id="IPR019844">
    <property type="entry name" value="CSD_CS"/>
</dbReference>
<proteinExistence type="predicted"/>
<dbReference type="EMBL" id="MRZV01000322">
    <property type="protein sequence ID" value="PIK52597.1"/>
    <property type="molecule type" value="Genomic_DNA"/>
</dbReference>
<dbReference type="PANTHER" id="PTHR12962">
    <property type="entry name" value="CALCIUM-REGULATED HEAT STABLE PROTEIN CRHSP-24-RELATED"/>
    <property type="match status" value="1"/>
</dbReference>
<dbReference type="PROSITE" id="PS00352">
    <property type="entry name" value="CSD_1"/>
    <property type="match status" value="1"/>
</dbReference>
<sequence length="89" mass="9963">MSAADIPNKKSPLSPNQMSPKMRFLIPSPIVTRRTRTSSLSRSAADNPQKTGVIAEFCKKRGHGFITPDESPDRLFVHVSEYVFLFQLS</sequence>
<reference evidence="3 4" key="1">
    <citation type="journal article" date="2017" name="PLoS Biol.">
        <title>The sea cucumber genome provides insights into morphological evolution and visceral regeneration.</title>
        <authorList>
            <person name="Zhang X."/>
            <person name="Sun L."/>
            <person name="Yuan J."/>
            <person name="Sun Y."/>
            <person name="Gao Y."/>
            <person name="Zhang L."/>
            <person name="Li S."/>
            <person name="Dai H."/>
            <person name="Hamel J.F."/>
            <person name="Liu C."/>
            <person name="Yu Y."/>
            <person name="Liu S."/>
            <person name="Lin W."/>
            <person name="Guo K."/>
            <person name="Jin S."/>
            <person name="Xu P."/>
            <person name="Storey K.B."/>
            <person name="Huan P."/>
            <person name="Zhang T."/>
            <person name="Zhou Y."/>
            <person name="Zhang J."/>
            <person name="Lin C."/>
            <person name="Li X."/>
            <person name="Xing L."/>
            <person name="Huo D."/>
            <person name="Sun M."/>
            <person name="Wang L."/>
            <person name="Mercier A."/>
            <person name="Li F."/>
            <person name="Yang H."/>
            <person name="Xiang J."/>
        </authorList>
    </citation>
    <scope>NUCLEOTIDE SEQUENCE [LARGE SCALE GENOMIC DNA]</scope>
    <source>
        <strain evidence="3">Shaxun</strain>
        <tissue evidence="3">Muscle</tissue>
    </source>
</reference>
<organism evidence="3 4">
    <name type="scientific">Stichopus japonicus</name>
    <name type="common">Sea cucumber</name>
    <dbReference type="NCBI Taxonomy" id="307972"/>
    <lineage>
        <taxon>Eukaryota</taxon>
        <taxon>Metazoa</taxon>
        <taxon>Echinodermata</taxon>
        <taxon>Eleutherozoa</taxon>
        <taxon>Echinozoa</taxon>
        <taxon>Holothuroidea</taxon>
        <taxon>Aspidochirotacea</taxon>
        <taxon>Aspidochirotida</taxon>
        <taxon>Stichopodidae</taxon>
        <taxon>Apostichopus</taxon>
    </lineage>
</organism>
<protein>
    <recommendedName>
        <fullName evidence="2">CSD domain-containing protein</fullName>
    </recommendedName>
</protein>
<dbReference type="Proteomes" id="UP000230750">
    <property type="component" value="Unassembled WGS sequence"/>
</dbReference>
<dbReference type="GO" id="GO:0005737">
    <property type="term" value="C:cytoplasm"/>
    <property type="evidence" value="ECO:0007669"/>
    <property type="project" value="TreeGrafter"/>
</dbReference>
<evidence type="ECO:0000259" key="2">
    <source>
        <dbReference type="Pfam" id="PF00313"/>
    </source>
</evidence>
<name>A0A2G8KX57_STIJA</name>
<dbReference type="Pfam" id="PF00313">
    <property type="entry name" value="CSD"/>
    <property type="match status" value="1"/>
</dbReference>